<dbReference type="InterPro" id="IPR050315">
    <property type="entry name" value="FAD-oxidoreductase_2"/>
</dbReference>
<dbReference type="OrthoDB" id="9813348at2"/>
<evidence type="ECO:0000256" key="4">
    <source>
        <dbReference type="ARBA" id="ARBA00023002"/>
    </source>
</evidence>
<comment type="similarity">
    <text evidence="5">Belongs to the FAD-dependent oxidoreductase 2 family. FRD/SDH subfamily.</text>
</comment>
<protein>
    <submittedName>
        <fullName evidence="7">Flavocytochrome c</fullName>
    </submittedName>
</protein>
<dbReference type="SUPFAM" id="SSF56425">
    <property type="entry name" value="Succinate dehydrogenase/fumarate reductase flavoprotein, catalytic domain"/>
    <property type="match status" value="1"/>
</dbReference>
<dbReference type="EMBL" id="AFBQ01000120">
    <property type="protein sequence ID" value="EHY31733.1"/>
    <property type="molecule type" value="Genomic_DNA"/>
</dbReference>
<evidence type="ECO:0000256" key="5">
    <source>
        <dbReference type="RuleBase" id="RU366062"/>
    </source>
</evidence>
<evidence type="ECO:0000313" key="7">
    <source>
        <dbReference type="EMBL" id="EHY31733.1"/>
    </source>
</evidence>
<dbReference type="HOGENOM" id="CLU_011398_4_5_4"/>
<dbReference type="Gene3D" id="3.90.700.10">
    <property type="entry name" value="Succinate dehydrogenase/fumarate reductase flavoprotein, catalytic domain"/>
    <property type="match status" value="1"/>
</dbReference>
<name>H3KDS7_9BURK</name>
<dbReference type="PANTHER" id="PTHR43400:SF7">
    <property type="entry name" value="FAD-DEPENDENT OXIDOREDUCTASE 2 FAD BINDING DOMAIN-CONTAINING PROTEIN"/>
    <property type="match status" value="1"/>
</dbReference>
<evidence type="ECO:0000256" key="2">
    <source>
        <dbReference type="ARBA" id="ARBA00022630"/>
    </source>
</evidence>
<dbReference type="RefSeq" id="WP_008541610.1">
    <property type="nucleotide sequence ID" value="NZ_JH604928.1"/>
</dbReference>
<dbReference type="Pfam" id="PF00890">
    <property type="entry name" value="FAD_binding_2"/>
    <property type="match status" value="1"/>
</dbReference>
<evidence type="ECO:0000313" key="8">
    <source>
        <dbReference type="Proteomes" id="UP000004956"/>
    </source>
</evidence>
<dbReference type="Gene3D" id="3.50.50.60">
    <property type="entry name" value="FAD/NAD(P)-binding domain"/>
    <property type="match status" value="1"/>
</dbReference>
<dbReference type="SUPFAM" id="SSF51905">
    <property type="entry name" value="FAD/NAD(P)-binding domain"/>
    <property type="match status" value="1"/>
</dbReference>
<dbReference type="InterPro" id="IPR006311">
    <property type="entry name" value="TAT_signal"/>
</dbReference>
<comment type="caution">
    <text evidence="7">The sequence shown here is derived from an EMBL/GenBank/DDBJ whole genome shotgun (WGS) entry which is preliminary data.</text>
</comment>
<dbReference type="InterPro" id="IPR003953">
    <property type="entry name" value="FAD-dep_OxRdtase_2_FAD-bd"/>
</dbReference>
<dbReference type="InterPro" id="IPR036188">
    <property type="entry name" value="FAD/NAD-bd_sf"/>
</dbReference>
<reference evidence="7 8" key="1">
    <citation type="submission" date="2011-11" db="EMBL/GenBank/DDBJ databases">
        <authorList>
            <person name="Weinstock G."/>
            <person name="Sodergren E."/>
            <person name="Clifton S."/>
            <person name="Fulton L."/>
            <person name="Fulton B."/>
            <person name="Courtney L."/>
            <person name="Fronick C."/>
            <person name="Harrison M."/>
            <person name="Strong C."/>
            <person name="Farmer C."/>
            <person name="Delahaunty K."/>
            <person name="Markovic C."/>
            <person name="Hall O."/>
            <person name="Minx P."/>
            <person name="Tomlinson C."/>
            <person name="Mitreva M."/>
            <person name="Hou S."/>
            <person name="Chen J."/>
            <person name="Wollam A."/>
            <person name="Pepin K.H."/>
            <person name="Johnson M."/>
            <person name="Bhonagiri V."/>
            <person name="Zhang X."/>
            <person name="Suruliraj S."/>
            <person name="Warren W."/>
            <person name="Chinwalla A."/>
            <person name="Mardis E.R."/>
            <person name="Wilson R.K."/>
        </authorList>
    </citation>
    <scope>NUCLEOTIDE SEQUENCE [LARGE SCALE GENOMIC DNA]</scope>
    <source>
        <strain evidence="7 8">YIT 11816</strain>
    </source>
</reference>
<proteinExistence type="inferred from homology"/>
<evidence type="ECO:0000259" key="6">
    <source>
        <dbReference type="Pfam" id="PF00890"/>
    </source>
</evidence>
<organism evidence="7 8">
    <name type="scientific">Sutterella parvirubra YIT 11816</name>
    <dbReference type="NCBI Taxonomy" id="762967"/>
    <lineage>
        <taxon>Bacteria</taxon>
        <taxon>Pseudomonadati</taxon>
        <taxon>Pseudomonadota</taxon>
        <taxon>Betaproteobacteria</taxon>
        <taxon>Burkholderiales</taxon>
        <taxon>Sutterellaceae</taxon>
        <taxon>Sutterella</taxon>
    </lineage>
</organism>
<dbReference type="InterPro" id="IPR010960">
    <property type="entry name" value="Flavocytochrome_c"/>
</dbReference>
<dbReference type="Proteomes" id="UP000004956">
    <property type="component" value="Unassembled WGS sequence"/>
</dbReference>
<accession>H3KDS7</accession>
<gene>
    <name evidence="7" type="ORF">HMPREF9440_00888</name>
</gene>
<dbReference type="PROSITE" id="PS51318">
    <property type="entry name" value="TAT"/>
    <property type="match status" value="1"/>
</dbReference>
<sequence length="508" mass="55307">MATNLSRRTFFGAAAGTTALGLGMFRTVSAAEAKDIKWDETKKFVIIGTGFAGLAAALEAYENGLKADEIAILEKMPTPGGNSIINGGAVAAAGTDMQEKEGIKDSPDLLYADILKAGGGLAHPTLARRIADESVQNFYWLRDKVGVQFKAVTFHGGHSVKRSHAVTNNSGSGFINPMLAKCKEYGMEPRLRTIVDEIIIDDQRRVLGVRGRTNYRFGREDSGRPFTMRATNGVLLASGGFSNNVQMRMSHDPRLNEKFDSTNHPGATGEMIQAAQEIGANTIQMDWIQMGPWTSPDEKGFGLAPLFVESCLGYGPMIDPVTAKRFIQESGNRKVRADAIVAMGHPAVIYTTLENAKTAIIGQNMTQELYDRARKNNVIKEYPTLDAMAADLKIPLDELKKTNDTFNKYIKDQKDPDFNCMMFKNAKPNVEGPFLAVRLWPRVHHCMGGLEINDNAEVLSCRGKPIEGLYAAGEVTGGVHGMVRLGTVAVADCMIFGRVAARQVAAKK</sequence>
<keyword evidence="8" id="KW-1185">Reference proteome</keyword>
<dbReference type="AlphaFoldDB" id="H3KDS7"/>
<keyword evidence="2 5" id="KW-0285">Flavoprotein</keyword>
<dbReference type="STRING" id="762967.HMPREF9440_00888"/>
<dbReference type="PANTHER" id="PTHR43400">
    <property type="entry name" value="FUMARATE REDUCTASE"/>
    <property type="match status" value="1"/>
</dbReference>
<evidence type="ECO:0000256" key="3">
    <source>
        <dbReference type="ARBA" id="ARBA00022827"/>
    </source>
</evidence>
<dbReference type="PATRIC" id="fig|762967.3.peg.706"/>
<keyword evidence="3 5" id="KW-0274">FAD</keyword>
<dbReference type="NCBIfam" id="TIGR01813">
    <property type="entry name" value="flavo_cyto_c"/>
    <property type="match status" value="1"/>
</dbReference>
<keyword evidence="4 5" id="KW-0560">Oxidoreductase</keyword>
<dbReference type="GO" id="GO:0010181">
    <property type="term" value="F:FMN binding"/>
    <property type="evidence" value="ECO:0007669"/>
    <property type="project" value="InterPro"/>
</dbReference>
<dbReference type="GO" id="GO:0016491">
    <property type="term" value="F:oxidoreductase activity"/>
    <property type="evidence" value="ECO:0007669"/>
    <property type="project" value="UniProtKB-KW"/>
</dbReference>
<feature type="domain" description="FAD-dependent oxidoreductase 2 FAD-binding" evidence="6">
    <location>
        <begin position="45"/>
        <end position="488"/>
    </location>
</feature>
<dbReference type="InterPro" id="IPR027477">
    <property type="entry name" value="Succ_DH/fumarate_Rdtase_cat_sf"/>
</dbReference>
<evidence type="ECO:0000256" key="1">
    <source>
        <dbReference type="ARBA" id="ARBA00001974"/>
    </source>
</evidence>
<comment type="cofactor">
    <cofactor evidence="1">
        <name>FAD</name>
        <dbReference type="ChEBI" id="CHEBI:57692"/>
    </cofactor>
</comment>